<dbReference type="Ensembl" id="ENSPCET00000005405.1">
    <property type="protein sequence ID" value="ENSPCEP00000005218.1"/>
    <property type="gene ID" value="ENSPCEG00000004256.1"/>
</dbReference>
<dbReference type="Proteomes" id="UP000694393">
    <property type="component" value="Unplaced"/>
</dbReference>
<organism evidence="7 8">
    <name type="scientific">Pelusios castaneus</name>
    <name type="common">West African mud turtle</name>
    <dbReference type="NCBI Taxonomy" id="367368"/>
    <lineage>
        <taxon>Eukaryota</taxon>
        <taxon>Metazoa</taxon>
        <taxon>Chordata</taxon>
        <taxon>Craniata</taxon>
        <taxon>Vertebrata</taxon>
        <taxon>Euteleostomi</taxon>
        <taxon>Archelosauria</taxon>
        <taxon>Testudinata</taxon>
        <taxon>Testudines</taxon>
        <taxon>Pleurodira</taxon>
        <taxon>Pelomedusidae</taxon>
        <taxon>Pelusios</taxon>
    </lineage>
</organism>
<reference evidence="7" key="2">
    <citation type="submission" date="2025-09" db="UniProtKB">
        <authorList>
            <consortium name="Ensembl"/>
        </authorList>
    </citation>
    <scope>IDENTIFICATION</scope>
</reference>
<evidence type="ECO:0000256" key="2">
    <source>
        <dbReference type="ARBA" id="ARBA00023157"/>
    </source>
</evidence>
<keyword evidence="5" id="KW-0472">Membrane</keyword>
<feature type="compositionally biased region" description="Polar residues" evidence="4">
    <location>
        <begin position="18"/>
        <end position="29"/>
    </location>
</feature>
<feature type="domain" description="C-type lectin" evidence="6">
    <location>
        <begin position="157"/>
        <end position="274"/>
    </location>
</feature>
<keyword evidence="5" id="KW-1133">Transmembrane helix</keyword>
<dbReference type="CDD" id="cd03590">
    <property type="entry name" value="CLECT_DC-SIGN_like"/>
    <property type="match status" value="1"/>
</dbReference>
<evidence type="ECO:0000259" key="6">
    <source>
        <dbReference type="PROSITE" id="PS50041"/>
    </source>
</evidence>
<dbReference type="InterPro" id="IPR050111">
    <property type="entry name" value="C-type_lectin/snaclec_domain"/>
</dbReference>
<dbReference type="PROSITE" id="PS50041">
    <property type="entry name" value="C_TYPE_LECTIN_2"/>
    <property type="match status" value="1"/>
</dbReference>
<reference evidence="7" key="1">
    <citation type="submission" date="2025-08" db="UniProtKB">
        <authorList>
            <consortium name="Ensembl"/>
        </authorList>
    </citation>
    <scope>IDENTIFICATION</scope>
</reference>
<evidence type="ECO:0000313" key="8">
    <source>
        <dbReference type="Proteomes" id="UP000694393"/>
    </source>
</evidence>
<protein>
    <submittedName>
        <fullName evidence="7">Asialoglycoprotein receptor 1</fullName>
    </submittedName>
</protein>
<dbReference type="InterPro" id="IPR016186">
    <property type="entry name" value="C-type_lectin-like/link_sf"/>
</dbReference>
<keyword evidence="1" id="KW-0430">Lectin</keyword>
<evidence type="ECO:0000313" key="7">
    <source>
        <dbReference type="Ensembl" id="ENSPCEP00000005218.1"/>
    </source>
</evidence>
<evidence type="ECO:0000256" key="3">
    <source>
        <dbReference type="SAM" id="Coils"/>
    </source>
</evidence>
<accession>A0A8C8RHR6</accession>
<proteinExistence type="predicted"/>
<feature type="region of interest" description="Disordered" evidence="4">
    <location>
        <begin position="1"/>
        <end position="32"/>
    </location>
</feature>
<dbReference type="PROSITE" id="PS00615">
    <property type="entry name" value="C_TYPE_LECTIN_1"/>
    <property type="match status" value="1"/>
</dbReference>
<dbReference type="Pfam" id="PF00059">
    <property type="entry name" value="Lectin_C"/>
    <property type="match status" value="1"/>
</dbReference>
<feature type="transmembrane region" description="Helical" evidence="5">
    <location>
        <begin position="38"/>
        <end position="57"/>
    </location>
</feature>
<evidence type="ECO:0000256" key="5">
    <source>
        <dbReference type="SAM" id="Phobius"/>
    </source>
</evidence>
<dbReference type="InterPro" id="IPR016187">
    <property type="entry name" value="CTDL_fold"/>
</dbReference>
<dbReference type="PANTHER" id="PTHR22803">
    <property type="entry name" value="MANNOSE, PHOSPHOLIPASE, LECTIN RECEPTOR RELATED"/>
    <property type="match status" value="1"/>
</dbReference>
<name>A0A8C8RHR6_9SAUR</name>
<sequence>MKISSHWMWKMRKGPQSRECSSPSTQAGSVSAPPPRTLYALLGLCTGLAIWAIVLAVSNSRLGAEQQGIQEALGSLNLSQRSETQGLHRRVHTLEEKLTQLARTLDEAKENSIQVQQRLEEQVGVLRDGLNALNCDMVALKSNGTQDGCCPRNWEHFAQSCYWFSQARKNWEEANSYCIAQDAHLVIINNQEEQLYLQHHTIPVYTWIGLTDTSGQWKWVDGTIYTMNSRQWRAGQPDEYYGHGLGGGEDCVHFHDDGLWNDEHCSRQYRWVCEVEIKV</sequence>
<evidence type="ECO:0000256" key="1">
    <source>
        <dbReference type="ARBA" id="ARBA00022734"/>
    </source>
</evidence>
<dbReference type="InterPro" id="IPR033989">
    <property type="entry name" value="CD209-like_CTLD"/>
</dbReference>
<dbReference type="SMART" id="SM00034">
    <property type="entry name" value="CLECT"/>
    <property type="match status" value="1"/>
</dbReference>
<dbReference type="SUPFAM" id="SSF56436">
    <property type="entry name" value="C-type lectin-like"/>
    <property type="match status" value="1"/>
</dbReference>
<dbReference type="InterPro" id="IPR018378">
    <property type="entry name" value="C-type_lectin_CS"/>
</dbReference>
<keyword evidence="2" id="KW-1015">Disulfide bond</keyword>
<dbReference type="InterPro" id="IPR001304">
    <property type="entry name" value="C-type_lectin-like"/>
</dbReference>
<evidence type="ECO:0000256" key="4">
    <source>
        <dbReference type="SAM" id="MobiDB-lite"/>
    </source>
</evidence>
<keyword evidence="5" id="KW-0812">Transmembrane</keyword>
<dbReference type="Gene3D" id="3.10.100.10">
    <property type="entry name" value="Mannose-Binding Protein A, subunit A"/>
    <property type="match status" value="1"/>
</dbReference>
<feature type="coiled-coil region" evidence="3">
    <location>
        <begin position="91"/>
        <end position="118"/>
    </location>
</feature>
<keyword evidence="8" id="KW-1185">Reference proteome</keyword>
<keyword evidence="3" id="KW-0175">Coiled coil</keyword>
<dbReference type="AlphaFoldDB" id="A0A8C8RHR6"/>
<dbReference type="GO" id="GO:0030246">
    <property type="term" value="F:carbohydrate binding"/>
    <property type="evidence" value="ECO:0007669"/>
    <property type="project" value="UniProtKB-KW"/>
</dbReference>